<dbReference type="AlphaFoldDB" id="A0A0L6U1F1"/>
<evidence type="ECO:0000256" key="6">
    <source>
        <dbReference type="ARBA" id="ARBA00022840"/>
    </source>
</evidence>
<dbReference type="PROSITE" id="PS50975">
    <property type="entry name" value="ATP_GRASP"/>
    <property type="match status" value="1"/>
</dbReference>
<dbReference type="UniPathway" id="UPA00142">
    <property type="reaction ID" value="UER00209"/>
</dbReference>
<dbReference type="InterPro" id="IPR007370">
    <property type="entry name" value="Glu_cys_ligase"/>
</dbReference>
<comment type="catalytic activity">
    <reaction evidence="8">
        <text>L-cysteine + L-glutamate + ATP = gamma-L-glutamyl-L-cysteine + ADP + phosphate + H(+)</text>
        <dbReference type="Rhea" id="RHEA:13285"/>
        <dbReference type="ChEBI" id="CHEBI:15378"/>
        <dbReference type="ChEBI" id="CHEBI:29985"/>
        <dbReference type="ChEBI" id="CHEBI:30616"/>
        <dbReference type="ChEBI" id="CHEBI:35235"/>
        <dbReference type="ChEBI" id="CHEBI:43474"/>
        <dbReference type="ChEBI" id="CHEBI:58173"/>
        <dbReference type="ChEBI" id="CHEBI:456216"/>
        <dbReference type="EC" id="6.3.2.2"/>
    </reaction>
</comment>
<accession>A0A0L6U1F1</accession>
<evidence type="ECO:0000259" key="11">
    <source>
        <dbReference type="PROSITE" id="PS50975"/>
    </source>
</evidence>
<evidence type="ECO:0000256" key="5">
    <source>
        <dbReference type="ARBA" id="ARBA00022741"/>
    </source>
</evidence>
<evidence type="ECO:0000256" key="7">
    <source>
        <dbReference type="ARBA" id="ARBA00023268"/>
    </source>
</evidence>
<dbReference type="NCBIfam" id="NF002688">
    <property type="entry name" value="PRK02471.1"/>
    <property type="match status" value="1"/>
</dbReference>
<evidence type="ECO:0000313" key="13">
    <source>
        <dbReference type="Proteomes" id="UP000036873"/>
    </source>
</evidence>
<evidence type="ECO:0000256" key="9">
    <source>
        <dbReference type="PROSITE-ProRule" id="PRU00409"/>
    </source>
</evidence>
<dbReference type="Gene3D" id="3.30.470.20">
    <property type="entry name" value="ATP-grasp fold, B domain"/>
    <property type="match status" value="2"/>
</dbReference>
<feature type="domain" description="ATP-grasp" evidence="11">
    <location>
        <begin position="514"/>
        <end position="772"/>
    </location>
</feature>
<comment type="similarity">
    <text evidence="10">Belongs to the glutamate--cysteine ligase type 1 family.</text>
</comment>
<comment type="caution">
    <text evidence="12">The sequence shown here is derived from an EMBL/GenBank/DDBJ whole genome shotgun (WGS) entry which is preliminary data.</text>
</comment>
<reference evidence="13" key="1">
    <citation type="submission" date="2015-07" db="EMBL/GenBank/DDBJ databases">
        <title>Draft genome sequence of Acetobacterium bakii DSM 8293, a potential psychrophilic chemical producer through syngas fermentation.</title>
        <authorList>
            <person name="Song Y."/>
            <person name="Hwang S."/>
            <person name="Cho B.-K."/>
        </authorList>
    </citation>
    <scope>NUCLEOTIDE SEQUENCE [LARGE SCALE GENOMIC DNA]</scope>
    <source>
        <strain evidence="13">DSM 8239</strain>
    </source>
</reference>
<dbReference type="PANTHER" id="PTHR38761:SF1">
    <property type="entry name" value="GLUTAMATE--CYSTEINE LIGASE"/>
    <property type="match status" value="1"/>
</dbReference>
<keyword evidence="4 10" id="KW-0317">Glutathione biosynthesis</keyword>
<dbReference type="OrthoDB" id="9803907at2"/>
<dbReference type="GO" id="GO:0005829">
    <property type="term" value="C:cytosol"/>
    <property type="evidence" value="ECO:0007669"/>
    <property type="project" value="TreeGrafter"/>
</dbReference>
<dbReference type="SUPFAM" id="SSF56059">
    <property type="entry name" value="Glutathione synthetase ATP-binding domain-like"/>
    <property type="match status" value="1"/>
</dbReference>
<dbReference type="InterPro" id="IPR040657">
    <property type="entry name" value="GshAB_ATP-grasp"/>
</dbReference>
<sequence length="772" mass="88327">MIETLKHKMTPEDILTAGFGIEREGLRVTTEGKLALTPHPPIFGDKLENPYITTDFSESQIEIVTPVFHSVKETYDFLESLTDIVISEIKENDQYFWPQSMPCDIPEDNVIPIAEYQGEAGKKARAYREKLMAKYGGKRQLISGIHYNYSFSEELLETLWKEAKCDRPFKNFKDNLYLKVVRNYLRFRWLIIYLMGCTPALHGSYLKDCLASMDDVGQDTFISKDGISSRNGTYSGYKNTIDLFPNYSSMADFIKSVNEFIDRGDISEAKELYAQIRLKPKNYENILESLERDGIQYLEIRTIDLNVFDKCGIAEIDLEFLNVFMLFLLLEGEEFYETWQQEAFLNEKYVAEYGLKSDLELLDHQHWTLKSAWAEDILEKIAEINDYLGLGQEECINTMLQRVKNPDLTYAKRLKTIMLKKGYIETNLDKAKKYEDATHRDHYLLQGFKNFEMSTQILIKEAITRGVKVTVMDPVDNIIALEKNGHKEYVKQATKTSADTYITALLMENKVVSKMILKENGVPVPEGEEFFSMEQARHKLHKYIGKKVVTKPKSTNFGLGISIFDKGGSIEELLEGARIAFQHDTAILVETFVPGLEYRFLTMGEEVVAVLHRRPANVVGDGSSNIEDLIKSKNQHQYRGDGLTSPLKKIELDDQSLMFLKQQGFTSKSVPESGTMIFLRGNSNISTGGDSIDFTEKMHSHFSEIALCAARAFKAKFCGVDIIIEDYKNPESPYGIIELNFNPMIVMHAFPFEGKERRLGYDILKTLGLLKK</sequence>
<dbReference type="InterPro" id="IPR006334">
    <property type="entry name" value="Glut_cys_ligase"/>
</dbReference>
<dbReference type="PATRIC" id="fig|52689.4.peg.736"/>
<gene>
    <name evidence="12" type="ORF">AKG39_08040</name>
</gene>
<dbReference type="GO" id="GO:0046872">
    <property type="term" value="F:metal ion binding"/>
    <property type="evidence" value="ECO:0007669"/>
    <property type="project" value="InterPro"/>
</dbReference>
<evidence type="ECO:0000256" key="10">
    <source>
        <dbReference type="RuleBase" id="RU003544"/>
    </source>
</evidence>
<comment type="pathway">
    <text evidence="1">Sulfur metabolism; glutathione biosynthesis; glutathione from L-cysteine and L-glutamate: step 1/2.</text>
</comment>
<keyword evidence="3 10" id="KW-0436">Ligase</keyword>
<dbReference type="SUPFAM" id="SSF55931">
    <property type="entry name" value="Glutamine synthetase/guanido kinase"/>
    <property type="match status" value="1"/>
</dbReference>
<dbReference type="GO" id="GO:0006750">
    <property type="term" value="P:glutathione biosynthetic process"/>
    <property type="evidence" value="ECO:0007669"/>
    <property type="project" value="UniProtKB-UniPathway"/>
</dbReference>
<dbReference type="RefSeq" id="WP_050739942.1">
    <property type="nucleotide sequence ID" value="NZ_LGYO01000019.1"/>
</dbReference>
<dbReference type="Pfam" id="PF18419">
    <property type="entry name" value="ATP-grasp_6"/>
    <property type="match status" value="1"/>
</dbReference>
<evidence type="ECO:0000313" key="12">
    <source>
        <dbReference type="EMBL" id="KNZ42182.1"/>
    </source>
</evidence>
<dbReference type="InterPro" id="IPR011761">
    <property type="entry name" value="ATP-grasp"/>
</dbReference>
<keyword evidence="13" id="KW-1185">Reference proteome</keyword>
<keyword evidence="7" id="KW-0511">Multifunctional enzyme</keyword>
<evidence type="ECO:0000256" key="3">
    <source>
        <dbReference type="ARBA" id="ARBA00022598"/>
    </source>
</evidence>
<keyword evidence="6 9" id="KW-0067">ATP-binding</keyword>
<keyword evidence="5 9" id="KW-0547">Nucleotide-binding</keyword>
<dbReference type="GO" id="GO:0005524">
    <property type="term" value="F:ATP binding"/>
    <property type="evidence" value="ECO:0007669"/>
    <property type="project" value="UniProtKB-UniRule"/>
</dbReference>
<dbReference type="PANTHER" id="PTHR38761">
    <property type="entry name" value="GLUTAMATE--CYSTEINE LIGASE"/>
    <property type="match status" value="1"/>
</dbReference>
<protein>
    <recommendedName>
        <fullName evidence="2">glutamate--cysteine ligase</fullName>
        <ecNumber evidence="2">6.3.2.2</ecNumber>
    </recommendedName>
</protein>
<dbReference type="STRING" id="52689.AKG39_08040"/>
<evidence type="ECO:0000256" key="1">
    <source>
        <dbReference type="ARBA" id="ARBA00005006"/>
    </source>
</evidence>
<evidence type="ECO:0000256" key="8">
    <source>
        <dbReference type="ARBA" id="ARBA00048819"/>
    </source>
</evidence>
<dbReference type="InterPro" id="IPR014746">
    <property type="entry name" value="Gln_synth/guanido_kin_cat_dom"/>
</dbReference>
<evidence type="ECO:0000256" key="2">
    <source>
        <dbReference type="ARBA" id="ARBA00012220"/>
    </source>
</evidence>
<name>A0A0L6U1F1_9FIRM</name>
<dbReference type="EC" id="6.3.2.2" evidence="2"/>
<evidence type="ECO:0000256" key="4">
    <source>
        <dbReference type="ARBA" id="ARBA00022684"/>
    </source>
</evidence>
<dbReference type="Gene3D" id="3.30.590.20">
    <property type="match status" value="1"/>
</dbReference>
<dbReference type="Proteomes" id="UP000036873">
    <property type="component" value="Unassembled WGS sequence"/>
</dbReference>
<organism evidence="12 13">
    <name type="scientific">Acetobacterium bakii</name>
    <dbReference type="NCBI Taxonomy" id="52689"/>
    <lineage>
        <taxon>Bacteria</taxon>
        <taxon>Bacillati</taxon>
        <taxon>Bacillota</taxon>
        <taxon>Clostridia</taxon>
        <taxon>Eubacteriales</taxon>
        <taxon>Eubacteriaceae</taxon>
        <taxon>Acetobacterium</taxon>
    </lineage>
</organism>
<proteinExistence type="inferred from homology"/>
<dbReference type="GO" id="GO:0004357">
    <property type="term" value="F:glutamate-cysteine ligase activity"/>
    <property type="evidence" value="ECO:0007669"/>
    <property type="project" value="UniProtKB-EC"/>
</dbReference>
<dbReference type="EMBL" id="LGYO01000019">
    <property type="protein sequence ID" value="KNZ42182.1"/>
    <property type="molecule type" value="Genomic_DNA"/>
</dbReference>
<dbReference type="Pfam" id="PF04262">
    <property type="entry name" value="Glu_cys_ligase"/>
    <property type="match status" value="1"/>
</dbReference>